<dbReference type="Proteomes" id="UP000839735">
    <property type="component" value="Unassembled WGS sequence"/>
</dbReference>
<dbReference type="EMBL" id="AAIBIC010000058">
    <property type="protein sequence ID" value="ECC3917346.1"/>
    <property type="molecule type" value="Genomic_DNA"/>
</dbReference>
<reference evidence="1" key="1">
    <citation type="submission" date="2018-08" db="EMBL/GenBank/DDBJ databases">
        <authorList>
            <person name="Ashton P.M."/>
            <person name="Dallman T."/>
            <person name="Nair S."/>
            <person name="De Pinna E."/>
            <person name="Peters T."/>
            <person name="Grant K."/>
        </authorList>
    </citation>
    <scope>NUCLEOTIDE SEQUENCE [LARGE SCALE GENOMIC DNA]</scope>
    <source>
        <strain evidence="1">294779</strain>
    </source>
</reference>
<accession>A0A5Y1YFP8</accession>
<evidence type="ECO:0000313" key="1">
    <source>
        <dbReference type="EMBL" id="ECC3917346.1"/>
    </source>
</evidence>
<dbReference type="AlphaFoldDB" id="A0A5Y1YFP8"/>
<sequence>MLLIEFSGSNDIPDEYAVLKYTGKMRERVRCYITDKPGPEPKTEITFFKIISICRVTGLLLCGTGEARLSDISRR</sequence>
<protein>
    <submittedName>
        <fullName evidence="1">Uncharacterized protein</fullName>
    </submittedName>
</protein>
<proteinExistence type="predicted"/>
<gene>
    <name evidence="1" type="ORF">CTQ69_26010</name>
</gene>
<name>A0A5Y1YFP8_SALDZ</name>
<organism evidence="1">
    <name type="scientific">Salmonella diarizonae</name>
    <dbReference type="NCBI Taxonomy" id="59204"/>
    <lineage>
        <taxon>Bacteria</taxon>
        <taxon>Pseudomonadati</taxon>
        <taxon>Pseudomonadota</taxon>
        <taxon>Gammaproteobacteria</taxon>
        <taxon>Enterobacterales</taxon>
        <taxon>Enterobacteriaceae</taxon>
        <taxon>Salmonella</taxon>
    </lineage>
</organism>
<comment type="caution">
    <text evidence="1">The sequence shown here is derived from an EMBL/GenBank/DDBJ whole genome shotgun (WGS) entry which is preliminary data.</text>
</comment>